<dbReference type="RefSeq" id="XP_022156600.1">
    <property type="nucleotide sequence ID" value="XM_022300908.1"/>
</dbReference>
<feature type="compositionally biased region" description="Polar residues" evidence="1">
    <location>
        <begin position="13"/>
        <end position="29"/>
    </location>
</feature>
<proteinExistence type="predicted"/>
<evidence type="ECO:0000313" key="3">
    <source>
        <dbReference type="RefSeq" id="XP_022156600.1"/>
    </source>
</evidence>
<dbReference type="AlphaFoldDB" id="A0A6J1DQS5"/>
<gene>
    <name evidence="3" type="primary">LOC111023470</name>
</gene>
<name>A0A6J1DQS5_MOMCH</name>
<protein>
    <submittedName>
        <fullName evidence="3">Uncharacterized protein LOC111023470 isoform X4</fullName>
    </submittedName>
</protein>
<keyword evidence="2" id="KW-1185">Reference proteome</keyword>
<sequence>METHKDLQEFQNHHTNPKTTGSSSPTDTQRSGERSGEEDSCSVSFPSIITKCCRCFASPKEAIVGLGTVKEFEAEFSDIMDLNKHYLVENDAMEGGANEENVEIDEKTSQI</sequence>
<evidence type="ECO:0000313" key="2">
    <source>
        <dbReference type="Proteomes" id="UP000504603"/>
    </source>
</evidence>
<dbReference type="GeneID" id="111023470"/>
<accession>A0A6J1DQS5</accession>
<dbReference type="Proteomes" id="UP000504603">
    <property type="component" value="Unplaced"/>
</dbReference>
<feature type="compositionally biased region" description="Basic and acidic residues" evidence="1">
    <location>
        <begin position="1"/>
        <end position="12"/>
    </location>
</feature>
<feature type="region of interest" description="Disordered" evidence="1">
    <location>
        <begin position="1"/>
        <end position="42"/>
    </location>
</feature>
<reference evidence="3" key="1">
    <citation type="submission" date="2025-08" db="UniProtKB">
        <authorList>
            <consortium name="RefSeq"/>
        </authorList>
    </citation>
    <scope>IDENTIFICATION</scope>
    <source>
        <strain evidence="3">OHB3-1</strain>
    </source>
</reference>
<evidence type="ECO:0000256" key="1">
    <source>
        <dbReference type="SAM" id="MobiDB-lite"/>
    </source>
</evidence>
<organism evidence="2 3">
    <name type="scientific">Momordica charantia</name>
    <name type="common">Bitter gourd</name>
    <name type="synonym">Balsam pear</name>
    <dbReference type="NCBI Taxonomy" id="3673"/>
    <lineage>
        <taxon>Eukaryota</taxon>
        <taxon>Viridiplantae</taxon>
        <taxon>Streptophyta</taxon>
        <taxon>Embryophyta</taxon>
        <taxon>Tracheophyta</taxon>
        <taxon>Spermatophyta</taxon>
        <taxon>Magnoliopsida</taxon>
        <taxon>eudicotyledons</taxon>
        <taxon>Gunneridae</taxon>
        <taxon>Pentapetalae</taxon>
        <taxon>rosids</taxon>
        <taxon>fabids</taxon>
        <taxon>Cucurbitales</taxon>
        <taxon>Cucurbitaceae</taxon>
        <taxon>Momordiceae</taxon>
        <taxon>Momordica</taxon>
    </lineage>
</organism>